<keyword evidence="4" id="KW-1185">Reference proteome</keyword>
<accession>A0A838L5J5</accession>
<dbReference type="Gene3D" id="1.10.10.10">
    <property type="entry name" value="Winged helix-like DNA-binding domain superfamily/Winged helix DNA-binding domain"/>
    <property type="match status" value="1"/>
</dbReference>
<keyword evidence="1" id="KW-1133">Transmembrane helix</keyword>
<dbReference type="SMART" id="SM00421">
    <property type="entry name" value="HTH_LUXR"/>
    <property type="match status" value="1"/>
</dbReference>
<dbReference type="AlphaFoldDB" id="A0A838L5J5"/>
<evidence type="ECO:0000313" key="3">
    <source>
        <dbReference type="EMBL" id="MBA2934631.1"/>
    </source>
</evidence>
<dbReference type="InterPro" id="IPR036388">
    <property type="entry name" value="WH-like_DNA-bd_sf"/>
</dbReference>
<dbReference type="SUPFAM" id="SSF46894">
    <property type="entry name" value="C-terminal effector domain of the bipartite response regulators"/>
    <property type="match status" value="1"/>
</dbReference>
<dbReference type="RefSeq" id="WP_160366087.1">
    <property type="nucleotide sequence ID" value="NZ_JACEIB010000006.1"/>
</dbReference>
<feature type="transmembrane region" description="Helical" evidence="1">
    <location>
        <begin position="151"/>
        <end position="172"/>
    </location>
</feature>
<dbReference type="EMBL" id="JACEIB010000006">
    <property type="protein sequence ID" value="MBA2934631.1"/>
    <property type="molecule type" value="Genomic_DNA"/>
</dbReference>
<dbReference type="GO" id="GO:0003677">
    <property type="term" value="F:DNA binding"/>
    <property type="evidence" value="ECO:0007669"/>
    <property type="project" value="InterPro"/>
</dbReference>
<evidence type="ECO:0000256" key="1">
    <source>
        <dbReference type="SAM" id="Phobius"/>
    </source>
</evidence>
<protein>
    <recommendedName>
        <fullName evidence="2">HTH luxR-type domain-containing protein</fullName>
    </recommendedName>
</protein>
<proteinExistence type="predicted"/>
<sequence>MASAEDFERLTDRHKEILRLVQRRFETKDISHELDMSPGRVNKDIAQIKTILRVQRRVAAARLFHEFEAQHAPASEGHSVAGYPMSLPEAEISRSNQPVVEPLGTQRDDPDEFRETQMPYAAAGTLSLSIPLPFPTNGRPRNDLNTLSTTLVVMAMTLLGAGMASSIVSFVMNVNRLFLNLRGGQ</sequence>
<name>A0A838L5J5_9SPHN</name>
<dbReference type="InterPro" id="IPR016032">
    <property type="entry name" value="Sig_transdc_resp-reg_C-effctor"/>
</dbReference>
<dbReference type="InterPro" id="IPR000792">
    <property type="entry name" value="Tscrpt_reg_LuxR_C"/>
</dbReference>
<reference evidence="3 4" key="1">
    <citation type="submission" date="2020-07" db="EMBL/GenBank/DDBJ databases">
        <authorList>
            <person name="Sun Q."/>
        </authorList>
    </citation>
    <scope>NUCLEOTIDE SEQUENCE [LARGE SCALE GENOMIC DNA]</scope>
    <source>
        <strain evidence="3 4">CGMCC 1.13654</strain>
    </source>
</reference>
<dbReference type="Proteomes" id="UP000570166">
    <property type="component" value="Unassembled WGS sequence"/>
</dbReference>
<keyword evidence="1" id="KW-0812">Transmembrane</keyword>
<feature type="domain" description="HTH luxR-type" evidence="2">
    <location>
        <begin position="7"/>
        <end position="64"/>
    </location>
</feature>
<dbReference type="GO" id="GO:0006355">
    <property type="term" value="P:regulation of DNA-templated transcription"/>
    <property type="evidence" value="ECO:0007669"/>
    <property type="project" value="InterPro"/>
</dbReference>
<dbReference type="Pfam" id="PF00196">
    <property type="entry name" value="GerE"/>
    <property type="match status" value="1"/>
</dbReference>
<evidence type="ECO:0000259" key="2">
    <source>
        <dbReference type="SMART" id="SM00421"/>
    </source>
</evidence>
<organism evidence="3 4">
    <name type="scientific">Sphingomonas chungangi</name>
    <dbReference type="NCBI Taxonomy" id="2683589"/>
    <lineage>
        <taxon>Bacteria</taxon>
        <taxon>Pseudomonadati</taxon>
        <taxon>Pseudomonadota</taxon>
        <taxon>Alphaproteobacteria</taxon>
        <taxon>Sphingomonadales</taxon>
        <taxon>Sphingomonadaceae</taxon>
        <taxon>Sphingomonas</taxon>
    </lineage>
</organism>
<comment type="caution">
    <text evidence="3">The sequence shown here is derived from an EMBL/GenBank/DDBJ whole genome shotgun (WGS) entry which is preliminary data.</text>
</comment>
<keyword evidence="1" id="KW-0472">Membrane</keyword>
<gene>
    <name evidence="3" type="ORF">HZF05_11045</name>
</gene>
<evidence type="ECO:0000313" key="4">
    <source>
        <dbReference type="Proteomes" id="UP000570166"/>
    </source>
</evidence>